<feature type="compositionally biased region" description="Acidic residues" evidence="2">
    <location>
        <begin position="726"/>
        <end position="739"/>
    </location>
</feature>
<dbReference type="PANTHER" id="PTHR37422">
    <property type="entry name" value="TEICHURONIC ACID BIOSYNTHESIS PROTEIN TUAE"/>
    <property type="match status" value="1"/>
</dbReference>
<dbReference type="Proteomes" id="UP000070457">
    <property type="component" value="Unassembled WGS sequence"/>
</dbReference>
<feature type="region of interest" description="Disordered" evidence="2">
    <location>
        <begin position="723"/>
        <end position="751"/>
    </location>
</feature>
<evidence type="ECO:0000313" key="5">
    <source>
        <dbReference type="Proteomes" id="UP000070457"/>
    </source>
</evidence>
<feature type="transmembrane region" description="Helical" evidence="3">
    <location>
        <begin position="267"/>
        <end position="287"/>
    </location>
</feature>
<evidence type="ECO:0000256" key="3">
    <source>
        <dbReference type="SAM" id="Phobius"/>
    </source>
</evidence>
<feature type="transmembrane region" description="Helical" evidence="3">
    <location>
        <begin position="219"/>
        <end position="237"/>
    </location>
</feature>
<dbReference type="Gene3D" id="1.25.40.10">
    <property type="entry name" value="Tetratricopeptide repeat domain"/>
    <property type="match status" value="1"/>
</dbReference>
<reference evidence="4 5" key="1">
    <citation type="submission" date="2015-02" db="EMBL/GenBank/DDBJ databases">
        <title>Improved understanding of the partial-nitritation anammox process through 23 genomes representing the majority of the microbial community.</title>
        <authorList>
            <person name="Speth D.R."/>
            <person name="In T Zandt M."/>
            <person name="Guerrero Cruz S."/>
            <person name="Jetten M.S."/>
            <person name="Dutilh B.E."/>
        </authorList>
    </citation>
    <scope>NUCLEOTIDE SEQUENCE [LARGE SCALE GENOMIC DNA]</scope>
    <source>
        <strain evidence="4">OLB20</strain>
    </source>
</reference>
<feature type="repeat" description="TPR" evidence="1">
    <location>
        <begin position="633"/>
        <end position="666"/>
    </location>
</feature>
<feature type="transmembrane region" description="Helical" evidence="3">
    <location>
        <begin position="20"/>
        <end position="38"/>
    </location>
</feature>
<dbReference type="SMART" id="SM00028">
    <property type="entry name" value="TPR"/>
    <property type="match status" value="2"/>
</dbReference>
<keyword evidence="3" id="KW-0472">Membrane</keyword>
<feature type="transmembrane region" description="Helical" evidence="3">
    <location>
        <begin position="142"/>
        <end position="166"/>
    </location>
</feature>
<feature type="transmembrane region" description="Helical" evidence="3">
    <location>
        <begin position="243"/>
        <end position="260"/>
    </location>
</feature>
<dbReference type="STRING" id="1617426.TR69_WS6001001011"/>
<feature type="transmembrane region" description="Helical" evidence="3">
    <location>
        <begin position="475"/>
        <end position="496"/>
    </location>
</feature>
<feature type="compositionally biased region" description="Polar residues" evidence="2">
    <location>
        <begin position="740"/>
        <end position="751"/>
    </location>
</feature>
<evidence type="ECO:0000256" key="1">
    <source>
        <dbReference type="PROSITE-ProRule" id="PRU00339"/>
    </source>
</evidence>
<feature type="transmembrane region" description="Helical" evidence="3">
    <location>
        <begin position="44"/>
        <end position="61"/>
    </location>
</feature>
<keyword evidence="1" id="KW-0802">TPR repeat</keyword>
<feature type="transmembrane region" description="Helical" evidence="3">
    <location>
        <begin position="367"/>
        <end position="390"/>
    </location>
</feature>
<comment type="caution">
    <text evidence="4">The sequence shown here is derived from an EMBL/GenBank/DDBJ whole genome shotgun (WGS) entry which is preliminary data.</text>
</comment>
<dbReference type="PANTHER" id="PTHR37422:SF23">
    <property type="entry name" value="TEICHURONIC ACID BIOSYNTHESIS PROTEIN TUAE"/>
    <property type="match status" value="1"/>
</dbReference>
<protein>
    <submittedName>
        <fullName evidence="4">Tetratricopeptide repeat protein</fullName>
    </submittedName>
</protein>
<dbReference type="AlphaFoldDB" id="A0A136LZB2"/>
<dbReference type="PROSITE" id="PS50005">
    <property type="entry name" value="TPR"/>
    <property type="match status" value="1"/>
</dbReference>
<dbReference type="Pfam" id="PF13181">
    <property type="entry name" value="TPR_8"/>
    <property type="match status" value="1"/>
</dbReference>
<feature type="transmembrane region" description="Helical" evidence="3">
    <location>
        <begin position="81"/>
        <end position="106"/>
    </location>
</feature>
<evidence type="ECO:0000256" key="2">
    <source>
        <dbReference type="SAM" id="MobiDB-lite"/>
    </source>
</evidence>
<proteinExistence type="predicted"/>
<gene>
    <name evidence="4" type="ORF">TR69_WS6001001011</name>
</gene>
<feature type="transmembrane region" description="Helical" evidence="3">
    <location>
        <begin position="402"/>
        <end position="423"/>
    </location>
</feature>
<keyword evidence="3" id="KW-0812">Transmembrane</keyword>
<dbReference type="SUPFAM" id="SSF48452">
    <property type="entry name" value="TPR-like"/>
    <property type="match status" value="1"/>
</dbReference>
<keyword evidence="3" id="KW-1133">Transmembrane helix</keyword>
<evidence type="ECO:0000313" key="4">
    <source>
        <dbReference type="EMBL" id="KXK26987.1"/>
    </source>
</evidence>
<dbReference type="EMBL" id="JYNZ01000003">
    <property type="protein sequence ID" value="KXK26987.1"/>
    <property type="molecule type" value="Genomic_DNA"/>
</dbReference>
<name>A0A136LZB2_9BACT</name>
<feature type="transmembrane region" description="Helical" evidence="3">
    <location>
        <begin position="186"/>
        <end position="207"/>
    </location>
</feature>
<dbReference type="InterPro" id="IPR019734">
    <property type="entry name" value="TPR_rpt"/>
</dbReference>
<sequence>MARTASSPDSILSQQKTKTILVAVFVFLLPWFFLPVAFEAYETAKVYLSAFLVGALALMCARQFWQDKKLTLQRTPFDRAILLFVAVYLFATLFSIHTATSAWGYYSRLSEGLVGLLIFTALYYVVTHNLKSIRDVLTVVRSWVLSVSVLAVFIILQYFGLLTWLWEGLNRAGGIISYSGRFTPVGSSSSLLGVFLVALPLAVALLYFGKRSKNDPFKVLVVIGAVLITLAAAITAARMGLSFVPVLTIGVLFGLLLLRFRSKIGNNVFHVAVVIVFALIFTFIFLLPGVHERLGLPSIPVEMHAGIRASWDVASRSITGNGAKGLLLGSGPDTFFYDYTASLPVEYNNTVNWHQRYANAGSEILDILQGTGVLGLAALLFLVYVVIRVAGRELALFERKTATGTTVLVPVVSSILVSLVLMFVSPFTAINWIMLFMLLALLTVSIYDRDDKQKKAAQVVLTSQSGTSKLDGNSILPRIAAALIAVLLLTGTYILGRQFAADLMLRNSLTSLQLNDIQTAYTEAQNAVSLAPDKPYIQRNLALISTRFAQILASSQPQTQEELERNMSFVDSLVRQAVFGIQTAVVQNRADVESHESAANIYASMFTLSEGKLYKAETLAALRNSIAVDPYNPDHFINLGLFLYRNEQVEEAEVSFRNAHRLRPDYANSVLALGSLLEEKDNLEEARVFYEQVLALDSVGDETALGMEVRRRLETLGENTLFVNEEPLEVEGENSEAEDNTQSTDQAQPAE</sequence>
<dbReference type="InterPro" id="IPR051533">
    <property type="entry name" value="WaaL-like"/>
</dbReference>
<organism evidence="4 5">
    <name type="scientific">candidate division WS6 bacterium OLB20</name>
    <dbReference type="NCBI Taxonomy" id="1617426"/>
    <lineage>
        <taxon>Bacteria</taxon>
        <taxon>Candidatus Dojkabacteria</taxon>
    </lineage>
</organism>
<feature type="transmembrane region" description="Helical" evidence="3">
    <location>
        <begin position="429"/>
        <end position="447"/>
    </location>
</feature>
<accession>A0A136LZB2</accession>
<feature type="transmembrane region" description="Helical" evidence="3">
    <location>
        <begin position="112"/>
        <end position="130"/>
    </location>
</feature>
<dbReference type="InterPro" id="IPR011990">
    <property type="entry name" value="TPR-like_helical_dom_sf"/>
</dbReference>